<reference evidence="2" key="1">
    <citation type="submission" date="2021-01" db="EMBL/GenBank/DDBJ databases">
        <authorList>
            <person name="Corre E."/>
            <person name="Pelletier E."/>
            <person name="Niang G."/>
            <person name="Scheremetjew M."/>
            <person name="Finn R."/>
            <person name="Kale V."/>
            <person name="Holt S."/>
            <person name="Cochrane G."/>
            <person name="Meng A."/>
            <person name="Brown T."/>
            <person name="Cohen L."/>
        </authorList>
    </citation>
    <scope>NUCLEOTIDE SEQUENCE</scope>
    <source>
        <strain evidence="2">CCMP3105</strain>
    </source>
</reference>
<organism evidence="2">
    <name type="scientific">Alexandrium monilatum</name>
    <dbReference type="NCBI Taxonomy" id="311494"/>
    <lineage>
        <taxon>Eukaryota</taxon>
        <taxon>Sar</taxon>
        <taxon>Alveolata</taxon>
        <taxon>Dinophyceae</taxon>
        <taxon>Gonyaulacales</taxon>
        <taxon>Pyrocystaceae</taxon>
        <taxon>Alexandrium</taxon>
    </lineage>
</organism>
<dbReference type="SUPFAM" id="SSF56399">
    <property type="entry name" value="ADP-ribosylation"/>
    <property type="match status" value="1"/>
</dbReference>
<dbReference type="GO" id="GO:0003950">
    <property type="term" value="F:NAD+ poly-ADP-ribosyltransferase activity"/>
    <property type="evidence" value="ECO:0007669"/>
    <property type="project" value="InterPro"/>
</dbReference>
<dbReference type="AlphaFoldDB" id="A0A7S4Q7S1"/>
<feature type="domain" description="PARP catalytic" evidence="1">
    <location>
        <begin position="179"/>
        <end position="241"/>
    </location>
</feature>
<sequence length="294" mass="32058">MAQVGASFKSVQTQSRLHPARLCELHPRQRQMKRVGLCSSFQTCGGCAQPPSMKADIAVHSRSCAGLRARSFCKGRFAKAAVLAHESSCGLAASCEGCNRRFAKADLAVHLRSCTGFRACSFCKSRMLPANVAAHERSCPEVATCSVCNHRVAKNSLADHQIQCCVHAPFSQQTLAAQSDGMKIVMYHGTSERNAASIRREGRFRPSTGGMLGRGVYLSKDVQKAKHYGPVIFRCLVSVGRVKKIDRQGHPLQKTWQTNGYNTAWVPPRCGMVPSGLEENCVLDPDRIQILGAL</sequence>
<accession>A0A7S4Q7S1</accession>
<dbReference type="GO" id="GO:0005737">
    <property type="term" value="C:cytoplasm"/>
    <property type="evidence" value="ECO:0007669"/>
    <property type="project" value="TreeGrafter"/>
</dbReference>
<protein>
    <recommendedName>
        <fullName evidence="1">PARP catalytic domain-containing protein</fullName>
    </recommendedName>
</protein>
<evidence type="ECO:0000259" key="1">
    <source>
        <dbReference type="Pfam" id="PF00644"/>
    </source>
</evidence>
<dbReference type="Pfam" id="PF00644">
    <property type="entry name" value="PARP"/>
    <property type="match status" value="1"/>
</dbReference>
<dbReference type="Gene3D" id="3.90.175.10">
    <property type="entry name" value="Diphtheria Toxin, domain 1"/>
    <property type="match status" value="1"/>
</dbReference>
<dbReference type="Gene3D" id="3.30.160.60">
    <property type="entry name" value="Classic Zinc Finger"/>
    <property type="match status" value="1"/>
</dbReference>
<proteinExistence type="predicted"/>
<evidence type="ECO:0000313" key="2">
    <source>
        <dbReference type="EMBL" id="CAE4574271.1"/>
    </source>
</evidence>
<name>A0A7S4Q7S1_9DINO</name>
<dbReference type="EMBL" id="HBNR01020896">
    <property type="protein sequence ID" value="CAE4574271.1"/>
    <property type="molecule type" value="Transcribed_RNA"/>
</dbReference>
<gene>
    <name evidence="2" type="ORF">AMON00008_LOCUS13890</name>
</gene>
<dbReference type="PANTHER" id="PTHR36542">
    <property type="entry name" value="GIG2-LIKE PROTEIN DRED-RELATED"/>
    <property type="match status" value="1"/>
</dbReference>
<dbReference type="InterPro" id="IPR012317">
    <property type="entry name" value="Poly(ADP-ribose)pol_cat_dom"/>
</dbReference>
<dbReference type="PANTHER" id="PTHR36542:SF2">
    <property type="entry name" value="GIG2-LIKE PROTEIN DRED-RELATED"/>
    <property type="match status" value="1"/>
</dbReference>